<dbReference type="EMBL" id="LFZN01000595">
    <property type="protein sequence ID" value="KXS93446.1"/>
    <property type="molecule type" value="Genomic_DNA"/>
</dbReference>
<reference evidence="1 2" key="1">
    <citation type="submission" date="2015-07" db="EMBL/GenBank/DDBJ databases">
        <title>Comparative genomics of the Sigatoka disease complex on banana suggests a link between parallel evolutionary changes in Pseudocercospora fijiensis and Pseudocercospora eumusae and increased virulence on the banana host.</title>
        <authorList>
            <person name="Chang T.-C."/>
            <person name="Salvucci A."/>
            <person name="Crous P.W."/>
            <person name="Stergiopoulos I."/>
        </authorList>
    </citation>
    <scope>NUCLEOTIDE SEQUENCE [LARGE SCALE GENOMIC DNA]</scope>
    <source>
        <strain evidence="1 2">CBS 114824</strain>
    </source>
</reference>
<keyword evidence="2" id="KW-1185">Reference proteome</keyword>
<evidence type="ECO:0000313" key="1">
    <source>
        <dbReference type="EMBL" id="KXS93446.1"/>
    </source>
</evidence>
<proteinExistence type="predicted"/>
<evidence type="ECO:0000313" key="2">
    <source>
        <dbReference type="Proteomes" id="UP000070133"/>
    </source>
</evidence>
<organism evidence="1 2">
    <name type="scientific">Pseudocercospora eumusae</name>
    <dbReference type="NCBI Taxonomy" id="321146"/>
    <lineage>
        <taxon>Eukaryota</taxon>
        <taxon>Fungi</taxon>
        <taxon>Dikarya</taxon>
        <taxon>Ascomycota</taxon>
        <taxon>Pezizomycotina</taxon>
        <taxon>Dothideomycetes</taxon>
        <taxon>Dothideomycetidae</taxon>
        <taxon>Mycosphaerellales</taxon>
        <taxon>Mycosphaerellaceae</taxon>
        <taxon>Pseudocercospora</taxon>
    </lineage>
</organism>
<comment type="caution">
    <text evidence="1">The sequence shown here is derived from an EMBL/GenBank/DDBJ whole genome shotgun (WGS) entry which is preliminary data.</text>
</comment>
<name>A0A139GTC5_9PEZI</name>
<dbReference type="AlphaFoldDB" id="A0A139GTC5"/>
<sequence>MSATPAIINTDVFNFEMVRQAISLLVEKSEGRMTEGATEDYVARYANNFIRQIFTVRNWSIVPQYFSQSGKFPDLVLETWTKNKDGKTVFVPKIFIEFKSTVGDTVSKALKQAQDAVAKEYGGHYRNKGYLIVVAGYKWLFMEYQFVLDTPSHDTRGRASKEVVLQTWPLDFPGFPEVKGKPSRPIELPTQPQLNGDGFELNVNKPVEFDYIKDLLVWLSETKGKLSRTFHKEQDLERLSPEYSSSVLASESSKTNLMRNMSAVWDSDEVDYIAKLLLLAYGKE</sequence>
<gene>
    <name evidence="1" type="ORF">AC578_2253</name>
</gene>
<dbReference type="OrthoDB" id="5473394at2759"/>
<accession>A0A139GTC5</accession>
<protein>
    <submittedName>
        <fullName evidence="1">Uncharacterized protein</fullName>
    </submittedName>
</protein>
<dbReference type="Proteomes" id="UP000070133">
    <property type="component" value="Unassembled WGS sequence"/>
</dbReference>